<proteinExistence type="inferred from homology"/>
<comment type="similarity">
    <text evidence="2">Belongs to the PilY1 family.</text>
</comment>
<feature type="signal peptide" evidence="8">
    <location>
        <begin position="1"/>
        <end position="29"/>
    </location>
</feature>
<evidence type="ECO:0000256" key="5">
    <source>
        <dbReference type="ARBA" id="ARBA00022837"/>
    </source>
</evidence>
<evidence type="ECO:0000256" key="1">
    <source>
        <dbReference type="ARBA" id="ARBA00004561"/>
    </source>
</evidence>
<evidence type="ECO:0000256" key="6">
    <source>
        <dbReference type="ARBA" id="ARBA00023263"/>
    </source>
</evidence>
<accession>A0A2G7TCY9</accession>
<organism evidence="10">
    <name type="scientific">Chryseobacterium sp. B5</name>
    <dbReference type="NCBI Taxonomy" id="2050562"/>
    <lineage>
        <taxon>Bacteria</taxon>
        <taxon>Pseudomonadati</taxon>
        <taxon>Bacteroidota</taxon>
        <taxon>Flavobacteriia</taxon>
        <taxon>Flavobacteriales</taxon>
        <taxon>Weeksellaceae</taxon>
        <taxon>Chryseobacterium group</taxon>
        <taxon>Chryseobacterium</taxon>
    </lineage>
</organism>
<evidence type="ECO:0000259" key="9">
    <source>
        <dbReference type="Pfam" id="PF05567"/>
    </source>
</evidence>
<evidence type="ECO:0000256" key="8">
    <source>
        <dbReference type="SAM" id="SignalP"/>
    </source>
</evidence>
<sequence>MPYLFHPGFRPLLLPAVIAVLLAAQNSQAQRFSEAGTPVSLAQKEDKEFATPIEDCPTGRTADAKGKGRSSSATSNGSVIAQAGVDIFTARYSAKAAWSGWINAETVQADGSITAAAGWQGKSTADHLDALSDQQVLNERLILTWSDRLQRGVSFQWHELDRPQKASFGVDAEGRADKLGKHRFNFIRGDRRMEAAGQPPRPDPAHPFRQRGSRQGDIVNSQIWHTGRPVDNSPLPGYAAYALAQQKRQPMIYVGGNDGMLHGFSATDGSEKIAYIPRGVISGLARLSDLDYDTRHRYFVDGSAMSGDINSGSHASPQWRTVLAGMPGAGAKGYFVLDITHPEAFNEHGAGTLVLLDRTQTRNSDPGDCAISADLWQRTTCQEDKDLGHILAAPVRDDANPQRSIQITQLNNNRWALVTGNGYHSINQRPVLLIQYLDGNQELLRIVATGDIPTGTTPETTSNGLSAPRLVDINGDGRPDVVYAGDLQGNLWKFIIASDASSAWSVAFNGRPLYTAMGGSSPTASRALRQPITAPASVRANDRQRVTTEPSGSDERVTVGGMLVAFGTGRNITRQDTGNTAVQSIYSILDNTRYKLLADGRIQPCTGDSDSECKLPAGERPAPVSGIGELAKRSVNPQTQGIVGRGTWRVDSTTDLDWTRHKGWYMDLPLSGERLLKPMSFYDGSNLLAIYSQIPARSSKRPGEAMSRPADACNVSEESQFLTLMNVMDGKRPSVPLMDSNGDGVYDTADQEASRATVSGGSQTLLNKGHHAIGYDTDGRRNVLARMPEQSLRPSWRQMK</sequence>
<dbReference type="Pfam" id="PF05567">
    <property type="entry name" value="T4P_PilY1"/>
    <property type="match status" value="1"/>
</dbReference>
<protein>
    <recommendedName>
        <fullName evidence="9">PilY1 beta-propeller domain-containing protein</fullName>
    </recommendedName>
</protein>
<name>A0A2G7TCY9_9FLAO</name>
<dbReference type="GO" id="GO:0046872">
    <property type="term" value="F:metal ion binding"/>
    <property type="evidence" value="ECO:0007669"/>
    <property type="project" value="UniProtKB-KW"/>
</dbReference>
<keyword evidence="4" id="KW-0479">Metal-binding</keyword>
<dbReference type="InterPro" id="IPR011047">
    <property type="entry name" value="Quinoprotein_ADH-like_sf"/>
</dbReference>
<keyword evidence="5" id="KW-0106">Calcium</keyword>
<evidence type="ECO:0000256" key="4">
    <source>
        <dbReference type="ARBA" id="ARBA00022723"/>
    </source>
</evidence>
<feature type="region of interest" description="Disordered" evidence="7">
    <location>
        <begin position="191"/>
        <end position="214"/>
    </location>
</feature>
<reference evidence="10" key="1">
    <citation type="submission" date="2017-10" db="EMBL/GenBank/DDBJ databases">
        <title>Chryseobacterium sp. B5 is a hydrocarbonoclastic and plant growth promoting bacterium.</title>
        <authorList>
            <person name="Thijs S."/>
            <person name="Gkorezis P."/>
            <person name="Van Hamme J."/>
        </authorList>
    </citation>
    <scope>NUCLEOTIDE SEQUENCE</scope>
    <source>
        <strain evidence="10">B5</strain>
    </source>
</reference>
<dbReference type="InterPro" id="IPR008707">
    <property type="entry name" value="B-propeller_PilY1"/>
</dbReference>
<evidence type="ECO:0000256" key="7">
    <source>
        <dbReference type="SAM" id="MobiDB-lite"/>
    </source>
</evidence>
<evidence type="ECO:0000256" key="2">
    <source>
        <dbReference type="ARBA" id="ARBA00008387"/>
    </source>
</evidence>
<evidence type="ECO:0000256" key="3">
    <source>
        <dbReference type="ARBA" id="ARBA00022558"/>
    </source>
</evidence>
<gene>
    <name evidence="10" type="ORF">CTI11_04170</name>
</gene>
<dbReference type="GO" id="GO:0009289">
    <property type="term" value="C:pilus"/>
    <property type="evidence" value="ECO:0007669"/>
    <property type="project" value="UniProtKB-SubCell"/>
</dbReference>
<dbReference type="AlphaFoldDB" id="A0A2G7TCY9"/>
<keyword evidence="8" id="KW-0732">Signal</keyword>
<feature type="chain" id="PRO_5013943071" description="PilY1 beta-propeller domain-containing protein" evidence="8">
    <location>
        <begin position="30"/>
        <end position="800"/>
    </location>
</feature>
<comment type="subcellular location">
    <subcellularLocation>
        <location evidence="1">Fimbrium</location>
    </subcellularLocation>
</comment>
<keyword evidence="6" id="KW-0281">Fimbrium</keyword>
<dbReference type="SUPFAM" id="SSF50998">
    <property type="entry name" value="Quinoprotein alcohol dehydrogenase-like"/>
    <property type="match status" value="1"/>
</dbReference>
<evidence type="ECO:0000313" key="10">
    <source>
        <dbReference type="EMBL" id="PII36917.1"/>
    </source>
</evidence>
<feature type="region of interest" description="Disordered" evidence="7">
    <location>
        <begin position="43"/>
        <end position="75"/>
    </location>
</feature>
<keyword evidence="3" id="KW-1029">Fimbrium biogenesis</keyword>
<dbReference type="EMBL" id="PEKC01000009">
    <property type="protein sequence ID" value="PII36917.1"/>
    <property type="molecule type" value="Genomic_DNA"/>
</dbReference>
<comment type="caution">
    <text evidence="10">The sequence shown here is derived from an EMBL/GenBank/DDBJ whole genome shotgun (WGS) entry which is preliminary data.</text>
</comment>
<feature type="domain" description="PilY1 beta-propeller" evidence="9">
    <location>
        <begin position="216"/>
        <end position="593"/>
    </location>
</feature>